<feature type="transmembrane region" description="Helical" evidence="1">
    <location>
        <begin position="12"/>
        <end position="36"/>
    </location>
</feature>
<gene>
    <name evidence="2" type="ORF">Din_025608</name>
</gene>
<dbReference type="AlphaFoldDB" id="A0A5B7AHW9"/>
<keyword evidence="1" id="KW-0472">Membrane</keyword>
<reference evidence="2" key="1">
    <citation type="submission" date="2019-08" db="EMBL/GenBank/DDBJ databases">
        <title>Reference gene set and small RNA set construction with multiple tissues from Davidia involucrata Baill.</title>
        <authorList>
            <person name="Yang H."/>
            <person name="Zhou C."/>
            <person name="Li G."/>
            <person name="Wang J."/>
            <person name="Gao P."/>
            <person name="Wang M."/>
            <person name="Wang R."/>
            <person name="Zhao Y."/>
        </authorList>
    </citation>
    <scope>NUCLEOTIDE SEQUENCE</scope>
    <source>
        <tissue evidence="2">Mixed with DoveR01_LX</tissue>
    </source>
</reference>
<name>A0A5B7AHW9_DAVIN</name>
<sequence>MQVDGDRWHGSTYLAVVALLDLYNCGGITQLAFWWLKKLYFLRLKWMVVTGSMNRDMVDALARSSHSCMWLVVVRSWGLTNGTTQMICTCMNMKKWLKGENGCDDEVMEMNENDAKMIRVICKIFLFMQFLMAS</sequence>
<dbReference type="EMBL" id="GHES01025608">
    <property type="protein sequence ID" value="MPA56167.1"/>
    <property type="molecule type" value="Transcribed_RNA"/>
</dbReference>
<protein>
    <submittedName>
        <fullName evidence="2">Putative F-box/LRR-repeat protein 10</fullName>
    </submittedName>
</protein>
<keyword evidence="1" id="KW-0812">Transmembrane</keyword>
<accession>A0A5B7AHW9</accession>
<proteinExistence type="predicted"/>
<evidence type="ECO:0000313" key="2">
    <source>
        <dbReference type="EMBL" id="MPA56167.1"/>
    </source>
</evidence>
<organism evidence="2">
    <name type="scientific">Davidia involucrata</name>
    <name type="common">Dove tree</name>
    <dbReference type="NCBI Taxonomy" id="16924"/>
    <lineage>
        <taxon>Eukaryota</taxon>
        <taxon>Viridiplantae</taxon>
        <taxon>Streptophyta</taxon>
        <taxon>Embryophyta</taxon>
        <taxon>Tracheophyta</taxon>
        <taxon>Spermatophyta</taxon>
        <taxon>Magnoliopsida</taxon>
        <taxon>eudicotyledons</taxon>
        <taxon>Gunneridae</taxon>
        <taxon>Pentapetalae</taxon>
        <taxon>asterids</taxon>
        <taxon>Cornales</taxon>
        <taxon>Nyssaceae</taxon>
        <taxon>Davidia</taxon>
    </lineage>
</organism>
<keyword evidence="1" id="KW-1133">Transmembrane helix</keyword>
<evidence type="ECO:0000256" key="1">
    <source>
        <dbReference type="SAM" id="Phobius"/>
    </source>
</evidence>